<dbReference type="SMART" id="SM00181">
    <property type="entry name" value="EGF"/>
    <property type="match status" value="2"/>
</dbReference>
<evidence type="ECO:0000313" key="25">
    <source>
        <dbReference type="EMBL" id="KAG9488157.1"/>
    </source>
</evidence>
<evidence type="ECO:0000256" key="14">
    <source>
        <dbReference type="ARBA" id="ARBA00023030"/>
    </source>
</evidence>
<dbReference type="InterPro" id="IPR001881">
    <property type="entry name" value="EGF-like_Ca-bd_dom"/>
</dbReference>
<keyword evidence="10" id="KW-0256">Endoplasmic reticulum</keyword>
<evidence type="ECO:0000256" key="18">
    <source>
        <dbReference type="ARBA" id="ARBA00023246"/>
    </source>
</evidence>
<evidence type="ECO:0000256" key="2">
    <source>
        <dbReference type="ARBA" id="ARBA00004369"/>
    </source>
</evidence>
<dbReference type="PROSITE" id="PS01187">
    <property type="entry name" value="EGF_CA"/>
    <property type="match status" value="1"/>
</dbReference>
<evidence type="ECO:0000256" key="15">
    <source>
        <dbReference type="ARBA" id="ARBA00023157"/>
    </source>
</evidence>
<dbReference type="Gene3D" id="1.20.5.10">
    <property type="match status" value="1"/>
</dbReference>
<keyword evidence="13" id="KW-0703">Sarcoplasmic reticulum</keyword>
<feature type="repeat" description="TSP type-3" evidence="21">
    <location>
        <begin position="435"/>
        <end position="470"/>
    </location>
</feature>
<dbReference type="InterPro" id="IPR003367">
    <property type="entry name" value="Thrombospondin_3-like_rpt"/>
</dbReference>
<evidence type="ECO:0000256" key="9">
    <source>
        <dbReference type="ARBA" id="ARBA00022737"/>
    </source>
</evidence>
<evidence type="ECO:0000256" key="19">
    <source>
        <dbReference type="ARBA" id="ARBA00038536"/>
    </source>
</evidence>
<dbReference type="GO" id="GO:0006986">
    <property type="term" value="P:response to unfolded protein"/>
    <property type="evidence" value="ECO:0007669"/>
    <property type="project" value="UniProtKB-KW"/>
</dbReference>
<evidence type="ECO:0000256" key="21">
    <source>
        <dbReference type="PROSITE-ProRule" id="PRU00634"/>
    </source>
</evidence>
<dbReference type="SUPFAM" id="SSF57196">
    <property type="entry name" value="EGF/Laminin"/>
    <property type="match status" value="1"/>
</dbReference>
<dbReference type="PANTHER" id="PTHR10199">
    <property type="entry name" value="THROMBOSPONDIN"/>
    <property type="match status" value="1"/>
</dbReference>
<feature type="repeat" description="TSP type-3" evidence="21">
    <location>
        <begin position="376"/>
        <end position="411"/>
    </location>
</feature>
<dbReference type="Gene3D" id="2.60.120.200">
    <property type="match status" value="2"/>
</dbReference>
<feature type="repeat" description="TSP type-3" evidence="21">
    <location>
        <begin position="572"/>
        <end position="607"/>
    </location>
</feature>
<keyword evidence="14" id="KW-0339">Growth factor</keyword>
<evidence type="ECO:0000256" key="8">
    <source>
        <dbReference type="ARBA" id="ARBA00022729"/>
    </source>
</evidence>
<dbReference type="InterPro" id="IPR046970">
    <property type="entry name" value="TSP/COMP_CC_sf"/>
</dbReference>
<dbReference type="InterPro" id="IPR017897">
    <property type="entry name" value="Thrombospondin_3_rpt"/>
</dbReference>
<keyword evidence="5" id="KW-0964">Secreted</keyword>
<dbReference type="InterPro" id="IPR024665">
    <property type="entry name" value="TSP/COMP_CC"/>
</dbReference>
<evidence type="ECO:0000256" key="12">
    <source>
        <dbReference type="ARBA" id="ARBA00022889"/>
    </source>
</evidence>
<protein>
    <recommendedName>
        <fullName evidence="27">Thrombospondin 4</fullName>
    </recommendedName>
</protein>
<evidence type="ECO:0008006" key="27">
    <source>
        <dbReference type="Google" id="ProtNLM"/>
    </source>
</evidence>
<dbReference type="PROSITE" id="PS51236">
    <property type="entry name" value="TSP_CTER"/>
    <property type="match status" value="1"/>
</dbReference>
<name>A0A8J6FHK8_ELECQ</name>
<evidence type="ECO:0000256" key="22">
    <source>
        <dbReference type="SAM" id="MobiDB-lite"/>
    </source>
</evidence>
<dbReference type="EMBL" id="WNTK01000003">
    <property type="protein sequence ID" value="KAG9488157.1"/>
    <property type="molecule type" value="Genomic_DNA"/>
</dbReference>
<keyword evidence="12" id="KW-0130">Cell adhesion</keyword>
<keyword evidence="26" id="KW-1185">Reference proteome</keyword>
<evidence type="ECO:0000259" key="24">
    <source>
        <dbReference type="PROSITE" id="PS51236"/>
    </source>
</evidence>
<dbReference type="InterPro" id="IPR028974">
    <property type="entry name" value="TSP_type-3_rpt"/>
</dbReference>
<dbReference type="GO" id="GO:0008083">
    <property type="term" value="F:growth factor activity"/>
    <property type="evidence" value="ECO:0007669"/>
    <property type="project" value="UniProtKB-KW"/>
</dbReference>
<dbReference type="FunFam" id="2.10.25.10:FF:000170">
    <property type="entry name" value="thrombospondin-3 isoform X1"/>
    <property type="match status" value="1"/>
</dbReference>
<dbReference type="GO" id="GO:0034976">
    <property type="term" value="P:response to endoplasmic reticulum stress"/>
    <property type="evidence" value="ECO:0007669"/>
    <property type="project" value="TreeGrafter"/>
</dbReference>
<dbReference type="GO" id="GO:0005576">
    <property type="term" value="C:extracellular region"/>
    <property type="evidence" value="ECO:0007669"/>
    <property type="project" value="InterPro"/>
</dbReference>
<keyword evidence="7 20" id="KW-0245">EGF-like domain</keyword>
<comment type="similarity">
    <text evidence="4">Belongs to the thrombospondin family.</text>
</comment>
<evidence type="ECO:0000256" key="3">
    <source>
        <dbReference type="ARBA" id="ARBA00004498"/>
    </source>
</evidence>
<dbReference type="InterPro" id="IPR049883">
    <property type="entry name" value="NOTCH1_EGF-like"/>
</dbReference>
<dbReference type="FunFam" id="1.20.5.10:FF:000001">
    <property type="entry name" value="thrombospondin-3 isoform X2"/>
    <property type="match status" value="1"/>
</dbReference>
<organism evidence="25 26">
    <name type="scientific">Eleutherodactylus coqui</name>
    <name type="common">Puerto Rican coqui</name>
    <dbReference type="NCBI Taxonomy" id="57060"/>
    <lineage>
        <taxon>Eukaryota</taxon>
        <taxon>Metazoa</taxon>
        <taxon>Chordata</taxon>
        <taxon>Craniata</taxon>
        <taxon>Vertebrata</taxon>
        <taxon>Euteleostomi</taxon>
        <taxon>Amphibia</taxon>
        <taxon>Batrachia</taxon>
        <taxon>Anura</taxon>
        <taxon>Neobatrachia</taxon>
        <taxon>Hyloidea</taxon>
        <taxon>Eleutherodactylidae</taxon>
        <taxon>Eleutherodactylinae</taxon>
        <taxon>Eleutherodactylus</taxon>
        <taxon>Eleutherodactylus</taxon>
    </lineage>
</organism>
<dbReference type="Gene3D" id="4.10.1080.10">
    <property type="entry name" value="TSP type-3 repeat"/>
    <property type="match status" value="2"/>
</dbReference>
<comment type="caution">
    <text evidence="20">Lacks conserved residue(s) required for the propagation of feature annotation.</text>
</comment>
<dbReference type="InterPro" id="IPR018097">
    <property type="entry name" value="EGF_Ca-bd_CS"/>
</dbReference>
<keyword evidence="17" id="KW-0834">Unfolded protein response</keyword>
<accession>A0A8J6FHK8</accession>
<dbReference type="SMART" id="SM00179">
    <property type="entry name" value="EGF_CA"/>
    <property type="match status" value="1"/>
</dbReference>
<dbReference type="GO" id="GO:0005509">
    <property type="term" value="F:calcium ion binding"/>
    <property type="evidence" value="ECO:0007669"/>
    <property type="project" value="UniProtKB-UniRule"/>
</dbReference>
<evidence type="ECO:0000256" key="17">
    <source>
        <dbReference type="ARBA" id="ARBA00023230"/>
    </source>
</evidence>
<dbReference type="FunFam" id="2.60.120.200:FF:000123">
    <property type="entry name" value="Thrombospondin 4"/>
    <property type="match status" value="1"/>
</dbReference>
<dbReference type="PROSITE" id="PS51234">
    <property type="entry name" value="TSP3"/>
    <property type="match status" value="3"/>
</dbReference>
<evidence type="ECO:0000256" key="1">
    <source>
        <dbReference type="ARBA" id="ARBA00004240"/>
    </source>
</evidence>
<evidence type="ECO:0000256" key="11">
    <source>
        <dbReference type="ARBA" id="ARBA00022837"/>
    </source>
</evidence>
<feature type="domain" description="EGF-like" evidence="23">
    <location>
        <begin position="300"/>
        <end position="342"/>
    </location>
</feature>
<dbReference type="FunFam" id="4.10.1080.10:FF:000001">
    <property type="entry name" value="Thrombospondin 3"/>
    <property type="match status" value="1"/>
</dbReference>
<dbReference type="InterPro" id="IPR000742">
    <property type="entry name" value="EGF"/>
</dbReference>
<evidence type="ECO:0000256" key="13">
    <source>
        <dbReference type="ARBA" id="ARBA00022951"/>
    </source>
</evidence>
<dbReference type="Gene3D" id="2.10.25.10">
    <property type="entry name" value="Laminin"/>
    <property type="match status" value="2"/>
</dbReference>
<sequence length="838" mass="92766">MLFFLFTFYDFDLVTFPIPALDLLSPPVQRQITNYLQQALNNPSMNEVYILSTFKLQPKSTATLFGLYSTKDNSRFFDFTVTGRLNKASLRYLKSDGKTNSVIFSNIELADGKQHSMLLHLSGLHRGPSTAELYLDCDQVDVVKELPRPLLGVTLNTGTVQLKTLQKRGQDSLDELKLVMGGSLTQVASIQDCFMQQSEPGQYAGDVSRQLLGQISQLNQLLGELRDVMRQQVKETMFLRNTVSECQACGKNCLDINECDNGRNGGCVSNSMCTNTMGSFRCGPCKEGYVGDQAQGCKVEKKSCWNRGQYPCHPNAQCIEEKAGGITCVCAVGWAGDGYICAKDTDIDGYPDQGLRCNEPNCKKDNCMYVPNSGQEDSDKDGIGNACDDDADGDGIPNEQDNCVLVSNVNQKNSDQDIFGDACDNCRFKLNNDQRDTDNDGEGDACDDDMDGDGIKNFLDNCPRIPNIDQKDMDGDGVGDVCDSCPDIVNPNQSDIDNDLVGDSCDTNQDSDGDGHQDSTDNCPMVINSSQLDTDKDGLGDECDDDDDNDGIPDIIPPGPDNCRLVPNPGQEDDNSDGVGDICESDFDQDTIIDRIDVCPENAEITMTDFRAYQTVVLDPEGDAQIDPNWIVLNQGMEIVQTMNSDPGLAVGYTAFNGVDFEGTFHVNTVTDDDYAGFIFGYQDSSSFYVVMWKQTEQTYWQATPFRAVAEPGIQLKAVKSKTGPGEHLRNSLWHTGDTTDQVRLLWKDPRNVGWKDKVSYRWFLQHRPQVGYIRARFYEGSELVADSGVTVDTTMRGGRLGVFCFSQENIIWSNLKYRCNDTIPEDFQAFQAQQFAS</sequence>
<evidence type="ECO:0000256" key="5">
    <source>
        <dbReference type="ARBA" id="ARBA00022525"/>
    </source>
</evidence>
<dbReference type="GO" id="GO:0007155">
    <property type="term" value="P:cell adhesion"/>
    <property type="evidence" value="ECO:0007669"/>
    <property type="project" value="UniProtKB-KW"/>
</dbReference>
<dbReference type="Proteomes" id="UP000770717">
    <property type="component" value="Unassembled WGS sequence"/>
</dbReference>
<evidence type="ECO:0000259" key="23">
    <source>
        <dbReference type="PROSITE" id="PS50026"/>
    </source>
</evidence>
<dbReference type="SUPFAM" id="SSF49899">
    <property type="entry name" value="Concanavalin A-like lectins/glucanases"/>
    <property type="match status" value="2"/>
</dbReference>
<keyword evidence="11 21" id="KW-0106">Calcium</keyword>
<evidence type="ECO:0000256" key="6">
    <source>
        <dbReference type="ARBA" id="ARBA00022530"/>
    </source>
</evidence>
<feature type="domain" description="TSP C-terminal" evidence="24">
    <location>
        <begin position="611"/>
        <end position="825"/>
    </location>
</feature>
<dbReference type="AlphaFoldDB" id="A0A8J6FHK8"/>
<dbReference type="Pfam" id="PF05735">
    <property type="entry name" value="TSP_C"/>
    <property type="match status" value="1"/>
</dbReference>
<dbReference type="PANTHER" id="PTHR10199:SF92">
    <property type="entry name" value="THROMBOSPONDIN-4"/>
    <property type="match status" value="1"/>
</dbReference>
<dbReference type="CDD" id="cd16080">
    <property type="entry name" value="TSP-4cc"/>
    <property type="match status" value="1"/>
</dbReference>
<reference evidence="25" key="1">
    <citation type="thesis" date="2020" institute="ProQuest LLC" country="789 East Eisenhower Parkway, Ann Arbor, MI, USA">
        <title>Comparative Genomics and Chromosome Evolution.</title>
        <authorList>
            <person name="Mudd A.B."/>
        </authorList>
    </citation>
    <scope>NUCLEOTIDE SEQUENCE</scope>
    <source>
        <strain evidence="25">HN-11 Male</strain>
        <tissue evidence="25">Kidney and liver</tissue>
    </source>
</reference>
<evidence type="ECO:0000313" key="26">
    <source>
        <dbReference type="Proteomes" id="UP000770717"/>
    </source>
</evidence>
<keyword evidence="18" id="KW-0497">Mitogen</keyword>
<dbReference type="FunFam" id="4.10.1080.10:FF:000004">
    <property type="entry name" value="Cartilage oligomeric matrix protein"/>
    <property type="match status" value="1"/>
</dbReference>
<evidence type="ECO:0000256" key="4">
    <source>
        <dbReference type="ARBA" id="ARBA00009456"/>
    </source>
</evidence>
<dbReference type="Pfam" id="PF11598">
    <property type="entry name" value="COMP"/>
    <property type="match status" value="1"/>
</dbReference>
<dbReference type="InterPro" id="IPR048287">
    <property type="entry name" value="TSPN-like_N"/>
</dbReference>
<dbReference type="OrthoDB" id="14563at2759"/>
<dbReference type="CDD" id="cd00054">
    <property type="entry name" value="EGF_CA"/>
    <property type="match status" value="1"/>
</dbReference>
<evidence type="ECO:0000256" key="20">
    <source>
        <dbReference type="PROSITE-ProRule" id="PRU00076"/>
    </source>
</evidence>
<evidence type="ECO:0000256" key="10">
    <source>
        <dbReference type="ARBA" id="ARBA00022824"/>
    </source>
</evidence>
<dbReference type="GO" id="GO:0051781">
    <property type="term" value="P:positive regulation of cell division"/>
    <property type="evidence" value="ECO:0007669"/>
    <property type="project" value="UniProtKB-KW"/>
</dbReference>
<feature type="region of interest" description="Disordered" evidence="22">
    <location>
        <begin position="490"/>
        <end position="544"/>
    </location>
</feature>
<comment type="caution">
    <text evidence="25">The sequence shown here is derived from an EMBL/GenBank/DDBJ whole genome shotgun (WGS) entry which is preliminary data.</text>
</comment>
<keyword evidence="15" id="KW-1015">Disulfide bond</keyword>
<dbReference type="PROSITE" id="PS01186">
    <property type="entry name" value="EGF_2"/>
    <property type="match status" value="1"/>
</dbReference>
<comment type="subcellular location">
    <subcellularLocation>
        <location evidence="1">Endoplasmic reticulum</location>
    </subcellularLocation>
    <subcellularLocation>
        <location evidence="2">Sarcoplasmic reticulum</location>
    </subcellularLocation>
    <subcellularLocation>
        <location evidence="3">Secreted</location>
        <location evidence="3">Extracellular space</location>
        <location evidence="3">Extracellular matrix</location>
    </subcellularLocation>
</comment>
<dbReference type="InterPro" id="IPR008859">
    <property type="entry name" value="Thrombospondin_C"/>
</dbReference>
<dbReference type="FunFam" id="2.10.25.10:FF:000232">
    <property type="entry name" value="thrombospondin-3 isoform X1"/>
    <property type="match status" value="1"/>
</dbReference>
<evidence type="ECO:0000256" key="7">
    <source>
        <dbReference type="ARBA" id="ARBA00022536"/>
    </source>
</evidence>
<keyword evidence="9" id="KW-0677">Repeat</keyword>
<dbReference type="PROSITE" id="PS50026">
    <property type="entry name" value="EGF_3"/>
    <property type="match status" value="1"/>
</dbReference>
<dbReference type="Pfam" id="PF02412">
    <property type="entry name" value="TSP_3"/>
    <property type="match status" value="5"/>
</dbReference>
<dbReference type="Pfam" id="PF07645">
    <property type="entry name" value="EGF_CA"/>
    <property type="match status" value="1"/>
</dbReference>
<proteinExistence type="inferred from homology"/>
<keyword evidence="8" id="KW-0732">Signal</keyword>
<dbReference type="InterPro" id="IPR013320">
    <property type="entry name" value="ConA-like_dom_sf"/>
</dbReference>
<dbReference type="SMART" id="SM00210">
    <property type="entry name" value="TSPN"/>
    <property type="match status" value="1"/>
</dbReference>
<dbReference type="GO" id="GO:0016529">
    <property type="term" value="C:sarcoplasmic reticulum"/>
    <property type="evidence" value="ECO:0007669"/>
    <property type="project" value="UniProtKB-SubCell"/>
</dbReference>
<gene>
    <name evidence="25" type="ORF">GDO78_007778</name>
</gene>
<dbReference type="FunFam" id="2.60.120.200:FF:000002">
    <property type="entry name" value="Thrombospondin 3"/>
    <property type="match status" value="1"/>
</dbReference>
<evidence type="ECO:0000256" key="16">
    <source>
        <dbReference type="ARBA" id="ARBA00023180"/>
    </source>
</evidence>
<dbReference type="SUPFAM" id="SSF58006">
    <property type="entry name" value="Assembly domain of cartilage oligomeric matrix protein"/>
    <property type="match status" value="1"/>
</dbReference>
<keyword evidence="6" id="KW-0272">Extracellular matrix</keyword>
<dbReference type="SUPFAM" id="SSF103647">
    <property type="entry name" value="TSP type-3 repeat"/>
    <property type="match status" value="3"/>
</dbReference>
<keyword evidence="16" id="KW-0325">Glycoprotein</keyword>
<comment type="subunit">
    <text evidence="19">Homotrimer; disulfide-linked.</text>
</comment>